<dbReference type="SUPFAM" id="SSF57701">
    <property type="entry name" value="Zn2/Cys6 DNA-binding domain"/>
    <property type="match status" value="1"/>
</dbReference>
<dbReference type="HOGENOM" id="CLU_011777_1_0_1"/>
<dbReference type="AlphaFoldDB" id="W3XHW3"/>
<dbReference type="InterPro" id="IPR036864">
    <property type="entry name" value="Zn2-C6_fun-type_DNA-bd_sf"/>
</dbReference>
<organism evidence="7 8">
    <name type="scientific">Pestalotiopsis fici (strain W106-1 / CGMCC3.15140)</name>
    <dbReference type="NCBI Taxonomy" id="1229662"/>
    <lineage>
        <taxon>Eukaryota</taxon>
        <taxon>Fungi</taxon>
        <taxon>Dikarya</taxon>
        <taxon>Ascomycota</taxon>
        <taxon>Pezizomycotina</taxon>
        <taxon>Sordariomycetes</taxon>
        <taxon>Xylariomycetidae</taxon>
        <taxon>Amphisphaeriales</taxon>
        <taxon>Sporocadaceae</taxon>
        <taxon>Pestalotiopsis</taxon>
    </lineage>
</organism>
<keyword evidence="2" id="KW-0805">Transcription regulation</keyword>
<dbReference type="Gene3D" id="4.10.240.10">
    <property type="entry name" value="Zn(2)-C6 fungal-type DNA-binding domain"/>
    <property type="match status" value="1"/>
</dbReference>
<evidence type="ECO:0000256" key="5">
    <source>
        <dbReference type="SAM" id="MobiDB-lite"/>
    </source>
</evidence>
<dbReference type="PANTHER" id="PTHR47424:SF6">
    <property type="entry name" value="PROLINE UTILIZATION TRANS-ACTIVATOR"/>
    <property type="match status" value="1"/>
</dbReference>
<evidence type="ECO:0000256" key="3">
    <source>
        <dbReference type="ARBA" id="ARBA00023163"/>
    </source>
</evidence>
<dbReference type="Proteomes" id="UP000030651">
    <property type="component" value="Unassembled WGS sequence"/>
</dbReference>
<dbReference type="KEGG" id="pfy:PFICI_03688"/>
<reference evidence="8" key="1">
    <citation type="journal article" date="2015" name="BMC Genomics">
        <title>Genomic and transcriptomic analysis of the endophytic fungus Pestalotiopsis fici reveals its lifestyle and high potential for synthesis of natural products.</title>
        <authorList>
            <person name="Wang X."/>
            <person name="Zhang X."/>
            <person name="Liu L."/>
            <person name="Xiang M."/>
            <person name="Wang W."/>
            <person name="Sun X."/>
            <person name="Che Y."/>
            <person name="Guo L."/>
            <person name="Liu G."/>
            <person name="Guo L."/>
            <person name="Wang C."/>
            <person name="Yin W.B."/>
            <person name="Stadler M."/>
            <person name="Zhang X."/>
            <person name="Liu X."/>
        </authorList>
    </citation>
    <scope>NUCLEOTIDE SEQUENCE [LARGE SCALE GENOMIC DNA]</scope>
    <source>
        <strain evidence="8">W106-1 / CGMCC3.15140</strain>
    </source>
</reference>
<dbReference type="GeneID" id="19268701"/>
<gene>
    <name evidence="7" type="ORF">PFICI_03688</name>
</gene>
<dbReference type="EMBL" id="KI912110">
    <property type="protein sequence ID" value="ETS85663.1"/>
    <property type="molecule type" value="Genomic_DNA"/>
</dbReference>
<name>W3XHW3_PESFW</name>
<keyword evidence="4" id="KW-0539">Nucleus</keyword>
<dbReference type="OrthoDB" id="3364175at2759"/>
<keyword evidence="3" id="KW-0804">Transcription</keyword>
<sequence length="778" mass="85663">MPSRRVPPERRKRTEISCDKCKSRKQKCHRPPEAPEGVEHAPCRYCQTHGFECVTTQLRKKRIYASAEGLGTRISLLESLIKGLVPEADTSSIEGMRALGASLGIPLPPPEESPLPLDSEESIDQTSQSQQEDVPVLRDQQGQTQYIGPASSYVFQIRIRSLFAIAGGQPQDQQGQFFLFGRNPTEKAWVGEVSDLSREMSSGKSPMTIASVSSPVVEKNNLTAGTATTASPASTMHDVFDGPVPDTLIAAFFDQIHADFPVLHEASFREEYERFCSDPASLTTDADPTWICSLLCVLILARRIAPIDSFSLKQGQAAEDRWWRKVQALLPSVVFTSSVSAVQALLLAALHLNNTNHKDSSWTLTGTAVRIAIAVGLHREAKAPLHTPLARELRKRVWWTLYQFELMQAASLDRPSAIDDAACSAGNPRQAILDMGSSDSMAYSNRLLVLLSQACRVVRSINNTSEVADESYSGPLSPAAALIRDLRRWKESLPRHLCLEAVNGQQPSSQRSILLLHVQYHHVLCVLSRNAMLGAASRIFSPEPTASPPLSQAGTTTLSDVCTEAAQESIRILLRLDSIGCFDTVTWWDFYFLYQAALVLVLNIICEARQHALSSSYIPRWSITSRALLANCSDFSAKILENPLVPGTTRRYAVVIQDLNVMSRNFSGGNIQPGNVPPAQHAQQPQPEPSNHPAYGQPIPPQHPQNMPDMSQIMPEQQHGLPGMYMSQGPAGIQFTPDYSGNYGYPDPSWGWREGQWNDIAAMLLSNEYGHGQGGMQH</sequence>
<dbReference type="SMART" id="SM00906">
    <property type="entry name" value="Fungal_trans"/>
    <property type="match status" value="1"/>
</dbReference>
<dbReference type="GO" id="GO:0000981">
    <property type="term" value="F:DNA-binding transcription factor activity, RNA polymerase II-specific"/>
    <property type="evidence" value="ECO:0007669"/>
    <property type="project" value="InterPro"/>
</dbReference>
<dbReference type="GO" id="GO:0003677">
    <property type="term" value="F:DNA binding"/>
    <property type="evidence" value="ECO:0007669"/>
    <property type="project" value="InterPro"/>
</dbReference>
<feature type="region of interest" description="Disordered" evidence="5">
    <location>
        <begin position="101"/>
        <end position="135"/>
    </location>
</feature>
<evidence type="ECO:0000256" key="2">
    <source>
        <dbReference type="ARBA" id="ARBA00023015"/>
    </source>
</evidence>
<dbReference type="Pfam" id="PF04082">
    <property type="entry name" value="Fungal_trans"/>
    <property type="match status" value="1"/>
</dbReference>
<dbReference type="InParanoid" id="W3XHW3"/>
<dbReference type="PROSITE" id="PS50048">
    <property type="entry name" value="ZN2_CY6_FUNGAL_2"/>
    <property type="match status" value="1"/>
</dbReference>
<evidence type="ECO:0000256" key="1">
    <source>
        <dbReference type="ARBA" id="ARBA00022723"/>
    </source>
</evidence>
<evidence type="ECO:0000313" key="7">
    <source>
        <dbReference type="EMBL" id="ETS85663.1"/>
    </source>
</evidence>
<evidence type="ECO:0000259" key="6">
    <source>
        <dbReference type="PROSITE" id="PS50048"/>
    </source>
</evidence>
<protein>
    <recommendedName>
        <fullName evidence="6">Zn(2)-C6 fungal-type domain-containing protein</fullName>
    </recommendedName>
</protein>
<dbReference type="GO" id="GO:0006351">
    <property type="term" value="P:DNA-templated transcription"/>
    <property type="evidence" value="ECO:0007669"/>
    <property type="project" value="InterPro"/>
</dbReference>
<dbReference type="GO" id="GO:0008270">
    <property type="term" value="F:zinc ion binding"/>
    <property type="evidence" value="ECO:0007669"/>
    <property type="project" value="InterPro"/>
</dbReference>
<feature type="domain" description="Zn(2)-C6 fungal-type" evidence="6">
    <location>
        <begin position="17"/>
        <end position="55"/>
    </location>
</feature>
<keyword evidence="8" id="KW-1185">Reference proteome</keyword>
<proteinExistence type="predicted"/>
<evidence type="ECO:0000313" key="8">
    <source>
        <dbReference type="Proteomes" id="UP000030651"/>
    </source>
</evidence>
<dbReference type="CDD" id="cd00067">
    <property type="entry name" value="GAL4"/>
    <property type="match status" value="1"/>
</dbReference>
<accession>W3XHW3</accession>
<dbReference type="CDD" id="cd12148">
    <property type="entry name" value="fungal_TF_MHR"/>
    <property type="match status" value="1"/>
</dbReference>
<dbReference type="PANTHER" id="PTHR47424">
    <property type="entry name" value="REGULATORY PROTEIN GAL4"/>
    <property type="match status" value="1"/>
</dbReference>
<dbReference type="InterPro" id="IPR051127">
    <property type="entry name" value="Fungal_SecMet_Regulators"/>
</dbReference>
<dbReference type="InterPro" id="IPR001138">
    <property type="entry name" value="Zn2Cys6_DnaBD"/>
</dbReference>
<evidence type="ECO:0000256" key="4">
    <source>
        <dbReference type="ARBA" id="ARBA00023242"/>
    </source>
</evidence>
<dbReference type="eggNOG" id="ENOG502SJEB">
    <property type="taxonomic scope" value="Eukaryota"/>
</dbReference>
<dbReference type="RefSeq" id="XP_007830460.1">
    <property type="nucleotide sequence ID" value="XM_007832269.1"/>
</dbReference>
<dbReference type="InterPro" id="IPR007219">
    <property type="entry name" value="XnlR_reg_dom"/>
</dbReference>
<feature type="region of interest" description="Disordered" evidence="5">
    <location>
        <begin position="670"/>
        <end position="709"/>
    </location>
</feature>
<dbReference type="OMA" id="HNTNHRD"/>
<dbReference type="Pfam" id="PF00172">
    <property type="entry name" value="Zn_clus"/>
    <property type="match status" value="1"/>
</dbReference>
<keyword evidence="1" id="KW-0479">Metal-binding</keyword>